<organism evidence="1 2">
    <name type="scientific">Armillaria borealis</name>
    <dbReference type="NCBI Taxonomy" id="47425"/>
    <lineage>
        <taxon>Eukaryota</taxon>
        <taxon>Fungi</taxon>
        <taxon>Dikarya</taxon>
        <taxon>Basidiomycota</taxon>
        <taxon>Agaricomycotina</taxon>
        <taxon>Agaricomycetes</taxon>
        <taxon>Agaricomycetidae</taxon>
        <taxon>Agaricales</taxon>
        <taxon>Marasmiineae</taxon>
        <taxon>Physalacriaceae</taxon>
        <taxon>Armillaria</taxon>
    </lineage>
</organism>
<protein>
    <submittedName>
        <fullName evidence="1">Uncharacterized protein</fullName>
    </submittedName>
</protein>
<gene>
    <name evidence="1" type="ORF">EV421DRAFT_2022964</name>
</gene>
<sequence length="149" mass="17200">MRQYLPFAAVCRRFQLGLIRMVTSRHPGKQISHVAESTTQPVVTQAERIPRHRLQGGFLISPETALEWASKLENKPVTKINVAWKTIDLRSKRFRRGYLGMDPSQIPQFREGEREAIARKMLEEELKALLYMLPSWIDDIVVCVTDNVP</sequence>
<reference evidence="1" key="1">
    <citation type="submission" date="2023-06" db="EMBL/GenBank/DDBJ databases">
        <authorList>
            <consortium name="Lawrence Berkeley National Laboratory"/>
            <person name="Ahrendt S."/>
            <person name="Sahu N."/>
            <person name="Indic B."/>
            <person name="Wong-Bajracharya J."/>
            <person name="Merenyi Z."/>
            <person name="Ke H.-M."/>
            <person name="Monk M."/>
            <person name="Kocsube S."/>
            <person name="Drula E."/>
            <person name="Lipzen A."/>
            <person name="Balint B."/>
            <person name="Henrissat B."/>
            <person name="Andreopoulos B."/>
            <person name="Martin F.M."/>
            <person name="Harder C.B."/>
            <person name="Rigling D."/>
            <person name="Ford K.L."/>
            <person name="Foster G.D."/>
            <person name="Pangilinan J."/>
            <person name="Papanicolaou A."/>
            <person name="Barry K."/>
            <person name="LaButti K."/>
            <person name="Viragh M."/>
            <person name="Koriabine M."/>
            <person name="Yan M."/>
            <person name="Riley R."/>
            <person name="Champramary S."/>
            <person name="Plett K.L."/>
            <person name="Tsai I.J."/>
            <person name="Slot J."/>
            <person name="Sipos G."/>
            <person name="Plett J."/>
            <person name="Nagy L.G."/>
            <person name="Grigoriev I.V."/>
        </authorList>
    </citation>
    <scope>NUCLEOTIDE SEQUENCE</scope>
    <source>
        <strain evidence="1">FPL87.14</strain>
    </source>
</reference>
<name>A0AA39J403_9AGAR</name>
<comment type="caution">
    <text evidence="1">The sequence shown here is derived from an EMBL/GenBank/DDBJ whole genome shotgun (WGS) entry which is preliminary data.</text>
</comment>
<dbReference type="Proteomes" id="UP001175226">
    <property type="component" value="Unassembled WGS sequence"/>
</dbReference>
<dbReference type="AlphaFoldDB" id="A0AA39J403"/>
<evidence type="ECO:0000313" key="1">
    <source>
        <dbReference type="EMBL" id="KAK0434424.1"/>
    </source>
</evidence>
<keyword evidence="2" id="KW-1185">Reference proteome</keyword>
<dbReference type="EMBL" id="JAUEPT010000071">
    <property type="protein sequence ID" value="KAK0434424.1"/>
    <property type="molecule type" value="Genomic_DNA"/>
</dbReference>
<proteinExistence type="predicted"/>
<accession>A0AA39J403</accession>
<evidence type="ECO:0000313" key="2">
    <source>
        <dbReference type="Proteomes" id="UP001175226"/>
    </source>
</evidence>